<accession>A0A7W3MVU7</accession>
<dbReference type="InterPro" id="IPR012349">
    <property type="entry name" value="Split_barrel_FMN-bd"/>
</dbReference>
<dbReference type="RefSeq" id="WP_182704702.1">
    <property type="nucleotide sequence ID" value="NZ_JACJII010000001.1"/>
</dbReference>
<dbReference type="EMBL" id="JACJII010000001">
    <property type="protein sequence ID" value="MBA9002764.1"/>
    <property type="molecule type" value="Genomic_DNA"/>
</dbReference>
<dbReference type="InterPro" id="IPR024747">
    <property type="entry name" value="Pyridox_Oxase-rel"/>
</dbReference>
<organism evidence="1 2">
    <name type="scientific">Thermomonospora cellulosilytica</name>
    <dbReference type="NCBI Taxonomy" id="1411118"/>
    <lineage>
        <taxon>Bacteria</taxon>
        <taxon>Bacillati</taxon>
        <taxon>Actinomycetota</taxon>
        <taxon>Actinomycetes</taxon>
        <taxon>Streptosporangiales</taxon>
        <taxon>Thermomonosporaceae</taxon>
        <taxon>Thermomonospora</taxon>
    </lineage>
</organism>
<gene>
    <name evidence="1" type="ORF">HNR21_001646</name>
</gene>
<dbReference type="Proteomes" id="UP000539313">
    <property type="component" value="Unassembled WGS sequence"/>
</dbReference>
<name>A0A7W3MVU7_9ACTN</name>
<dbReference type="SUPFAM" id="SSF50475">
    <property type="entry name" value="FMN-binding split barrel"/>
    <property type="match status" value="1"/>
</dbReference>
<evidence type="ECO:0000313" key="2">
    <source>
        <dbReference type="Proteomes" id="UP000539313"/>
    </source>
</evidence>
<keyword evidence="2" id="KW-1185">Reference proteome</keyword>
<dbReference type="Gene3D" id="2.30.110.10">
    <property type="entry name" value="Electron Transport, Fmn-binding Protein, Chain A"/>
    <property type="match status" value="1"/>
</dbReference>
<reference evidence="1 2" key="1">
    <citation type="submission" date="2020-08" db="EMBL/GenBank/DDBJ databases">
        <title>Sequencing the genomes of 1000 actinobacteria strains.</title>
        <authorList>
            <person name="Klenk H.-P."/>
        </authorList>
    </citation>
    <scope>NUCLEOTIDE SEQUENCE [LARGE SCALE GENOMIC DNA]</scope>
    <source>
        <strain evidence="1 2">DSM 45823</strain>
    </source>
</reference>
<proteinExistence type="predicted"/>
<protein>
    <submittedName>
        <fullName evidence="1">Nitroimidazol reductase NimA-like FMN-containing flavoprotein (Pyridoxamine 5'-phosphate oxidase superfamily)</fullName>
    </submittedName>
</protein>
<sequence>MPFDTGGLEILEHTECLSLLARAPLGRIVFTDRALPAVLPVNFALDGEDVIIRTGAGSKLAAAARNAIVAFEADDYDPATRTGWSVVLVGTARVVTNPAELARLRTLPLEPWAPGPHDDFIRIRAGLLPGRRIRHGAPAS</sequence>
<dbReference type="AlphaFoldDB" id="A0A7W3MVU7"/>
<comment type="caution">
    <text evidence="1">The sequence shown here is derived from an EMBL/GenBank/DDBJ whole genome shotgun (WGS) entry which is preliminary data.</text>
</comment>
<evidence type="ECO:0000313" key="1">
    <source>
        <dbReference type="EMBL" id="MBA9002764.1"/>
    </source>
</evidence>
<dbReference type="Pfam" id="PF12900">
    <property type="entry name" value="Pyridox_ox_2"/>
    <property type="match status" value="1"/>
</dbReference>